<dbReference type="PROSITE" id="PS50109">
    <property type="entry name" value="HIS_KIN"/>
    <property type="match status" value="1"/>
</dbReference>
<feature type="domain" description="Histidine kinase" evidence="10">
    <location>
        <begin position="240"/>
        <end position="459"/>
    </location>
</feature>
<dbReference type="SUPFAM" id="SSF55874">
    <property type="entry name" value="ATPase domain of HSP90 chaperone/DNA topoisomerase II/histidine kinase"/>
    <property type="match status" value="1"/>
</dbReference>
<dbReference type="InterPro" id="IPR003661">
    <property type="entry name" value="HisK_dim/P_dom"/>
</dbReference>
<dbReference type="GO" id="GO:0016036">
    <property type="term" value="P:cellular response to phosphate starvation"/>
    <property type="evidence" value="ECO:0007669"/>
    <property type="project" value="TreeGrafter"/>
</dbReference>
<name>A0A9D2S4K4_9FIRM</name>
<comment type="caution">
    <text evidence="11">The sequence shown here is derived from an EMBL/GenBank/DDBJ whole genome shotgun (WGS) entry which is preliminary data.</text>
</comment>
<evidence type="ECO:0000256" key="4">
    <source>
        <dbReference type="ARBA" id="ARBA00022553"/>
    </source>
</evidence>
<evidence type="ECO:0000256" key="1">
    <source>
        <dbReference type="ARBA" id="ARBA00000085"/>
    </source>
</evidence>
<evidence type="ECO:0000259" key="10">
    <source>
        <dbReference type="PROSITE" id="PS50109"/>
    </source>
</evidence>
<dbReference type="EMBL" id="DWYG01000190">
    <property type="protein sequence ID" value="HJB43071.1"/>
    <property type="molecule type" value="Genomic_DNA"/>
</dbReference>
<dbReference type="Proteomes" id="UP000886803">
    <property type="component" value="Unassembled WGS sequence"/>
</dbReference>
<reference evidence="11" key="2">
    <citation type="submission" date="2021-04" db="EMBL/GenBank/DDBJ databases">
        <authorList>
            <person name="Gilroy R."/>
        </authorList>
    </citation>
    <scope>NUCLEOTIDE SEQUENCE</scope>
    <source>
        <strain evidence="11">ChiBcec8-13705</strain>
    </source>
</reference>
<dbReference type="InterPro" id="IPR003594">
    <property type="entry name" value="HATPase_dom"/>
</dbReference>
<dbReference type="PANTHER" id="PTHR45453:SF1">
    <property type="entry name" value="PHOSPHATE REGULON SENSOR PROTEIN PHOR"/>
    <property type="match status" value="1"/>
</dbReference>
<keyword evidence="7" id="KW-0902">Two-component regulatory system</keyword>
<evidence type="ECO:0000256" key="3">
    <source>
        <dbReference type="ARBA" id="ARBA00012438"/>
    </source>
</evidence>
<evidence type="ECO:0000256" key="8">
    <source>
        <dbReference type="ARBA" id="ARBA00023136"/>
    </source>
</evidence>
<keyword evidence="5" id="KW-0808">Transferase</keyword>
<dbReference type="SUPFAM" id="SSF47384">
    <property type="entry name" value="Homodimeric domain of signal transducing histidine kinase"/>
    <property type="match status" value="1"/>
</dbReference>
<evidence type="ECO:0000256" key="2">
    <source>
        <dbReference type="ARBA" id="ARBA00004370"/>
    </source>
</evidence>
<dbReference type="GO" id="GO:0004721">
    <property type="term" value="F:phosphoprotein phosphatase activity"/>
    <property type="evidence" value="ECO:0007669"/>
    <property type="project" value="TreeGrafter"/>
</dbReference>
<organism evidence="11 12">
    <name type="scientific">Candidatus Gemmiger avicola</name>
    <dbReference type="NCBI Taxonomy" id="2838605"/>
    <lineage>
        <taxon>Bacteria</taxon>
        <taxon>Bacillati</taxon>
        <taxon>Bacillota</taxon>
        <taxon>Clostridia</taxon>
        <taxon>Eubacteriales</taxon>
        <taxon>Gemmiger</taxon>
    </lineage>
</organism>
<dbReference type="SMART" id="SM00388">
    <property type="entry name" value="HisKA"/>
    <property type="match status" value="1"/>
</dbReference>
<evidence type="ECO:0000256" key="5">
    <source>
        <dbReference type="ARBA" id="ARBA00022679"/>
    </source>
</evidence>
<proteinExistence type="predicted"/>
<keyword evidence="4" id="KW-0597">Phosphoprotein</keyword>
<dbReference type="InterPro" id="IPR005467">
    <property type="entry name" value="His_kinase_dom"/>
</dbReference>
<dbReference type="Gene3D" id="1.10.287.130">
    <property type="match status" value="1"/>
</dbReference>
<accession>A0A9D2S4K4</accession>
<dbReference type="InterPro" id="IPR004358">
    <property type="entry name" value="Sig_transdc_His_kin-like_C"/>
</dbReference>
<dbReference type="InterPro" id="IPR036890">
    <property type="entry name" value="HATPase_C_sf"/>
</dbReference>
<keyword evidence="8 9" id="KW-0472">Membrane</keyword>
<dbReference type="GO" id="GO:0000155">
    <property type="term" value="F:phosphorelay sensor kinase activity"/>
    <property type="evidence" value="ECO:0007669"/>
    <property type="project" value="InterPro"/>
</dbReference>
<evidence type="ECO:0000313" key="11">
    <source>
        <dbReference type="EMBL" id="HJB43071.1"/>
    </source>
</evidence>
<dbReference type="EC" id="2.7.13.3" evidence="3"/>
<keyword evidence="9" id="KW-0812">Transmembrane</keyword>
<dbReference type="SMART" id="SM00387">
    <property type="entry name" value="HATPase_c"/>
    <property type="match status" value="1"/>
</dbReference>
<comment type="catalytic activity">
    <reaction evidence="1">
        <text>ATP + protein L-histidine = ADP + protein N-phospho-L-histidine.</text>
        <dbReference type="EC" id="2.7.13.3"/>
    </reaction>
</comment>
<comment type="subcellular location">
    <subcellularLocation>
        <location evidence="2">Membrane</location>
    </subcellularLocation>
</comment>
<dbReference type="InterPro" id="IPR050351">
    <property type="entry name" value="BphY/WalK/GraS-like"/>
</dbReference>
<evidence type="ECO:0000256" key="9">
    <source>
        <dbReference type="SAM" id="Phobius"/>
    </source>
</evidence>
<dbReference type="CDD" id="cd00082">
    <property type="entry name" value="HisKA"/>
    <property type="match status" value="1"/>
</dbReference>
<evidence type="ECO:0000256" key="7">
    <source>
        <dbReference type="ARBA" id="ARBA00023012"/>
    </source>
</evidence>
<dbReference type="CDD" id="cd00075">
    <property type="entry name" value="HATPase"/>
    <property type="match status" value="1"/>
</dbReference>
<dbReference type="Gene3D" id="3.30.565.10">
    <property type="entry name" value="Histidine kinase-like ATPase, C-terminal domain"/>
    <property type="match status" value="1"/>
</dbReference>
<evidence type="ECO:0000256" key="6">
    <source>
        <dbReference type="ARBA" id="ARBA00022777"/>
    </source>
</evidence>
<dbReference type="AlphaFoldDB" id="A0A9D2S4K4"/>
<dbReference type="InterPro" id="IPR036097">
    <property type="entry name" value="HisK_dim/P_sf"/>
</dbReference>
<keyword evidence="9" id="KW-1133">Transmembrane helix</keyword>
<evidence type="ECO:0000313" key="12">
    <source>
        <dbReference type="Proteomes" id="UP000886803"/>
    </source>
</evidence>
<dbReference type="FunFam" id="3.30.565.10:FF:000006">
    <property type="entry name" value="Sensor histidine kinase WalK"/>
    <property type="match status" value="1"/>
</dbReference>
<sequence length="465" mass="50989">MKPENAVPSRMSVQLRRALITIGLVAALLSVLVAAILFHRAFAAQVDQDLARTAQAVAAACQALAETDPDSLDSYLDNTSLRLTLIDPDGNVVYDSEHRNESDMDNHLSRPEIADAIAQGEGRSVRRSETIGRETHYYALRLANGQILRLGEETAGIWSVYNEVLPALAVAGVLVVALAALLAAVFTRRLVQPIIRMAEHLDTIEANVPYEELIPLARTIQSDRRLREDNENMRREFTANVSHELKTPLTSISGFAELLESGMTKPQDAQLFGQRIHREAKRMIRLVSDILQLSELDGMHGENAAPLEKTPLSLGALVRDVAGTMTMNAKKAYITLQHEEAPATVLGNRDLLTELITNLCDNAIRYNRPDGHVILRCGTENGMPFLSVEDNGIGIPQDAQSRVFERFYRVDKSRSKATGGTGLGLAIVKHIVMLHDAKLDLKSTVGTGTTIRVTFPPVETPAENS</sequence>
<keyword evidence="6 11" id="KW-0418">Kinase</keyword>
<dbReference type="Pfam" id="PF00512">
    <property type="entry name" value="HisKA"/>
    <property type="match status" value="1"/>
</dbReference>
<dbReference type="FunFam" id="1.10.287.130:FF:000001">
    <property type="entry name" value="Two-component sensor histidine kinase"/>
    <property type="match status" value="1"/>
</dbReference>
<dbReference type="PRINTS" id="PR00344">
    <property type="entry name" value="BCTRLSENSOR"/>
</dbReference>
<dbReference type="PANTHER" id="PTHR45453">
    <property type="entry name" value="PHOSPHATE REGULON SENSOR PROTEIN PHOR"/>
    <property type="match status" value="1"/>
</dbReference>
<dbReference type="Pfam" id="PF02518">
    <property type="entry name" value="HATPase_c"/>
    <property type="match status" value="1"/>
</dbReference>
<feature type="transmembrane region" description="Helical" evidence="9">
    <location>
        <begin position="164"/>
        <end position="187"/>
    </location>
</feature>
<dbReference type="GO" id="GO:0005886">
    <property type="term" value="C:plasma membrane"/>
    <property type="evidence" value="ECO:0007669"/>
    <property type="project" value="TreeGrafter"/>
</dbReference>
<reference evidence="11" key="1">
    <citation type="journal article" date="2021" name="PeerJ">
        <title>Extensive microbial diversity within the chicken gut microbiome revealed by metagenomics and culture.</title>
        <authorList>
            <person name="Gilroy R."/>
            <person name="Ravi A."/>
            <person name="Getino M."/>
            <person name="Pursley I."/>
            <person name="Horton D.L."/>
            <person name="Alikhan N.F."/>
            <person name="Baker D."/>
            <person name="Gharbi K."/>
            <person name="Hall N."/>
            <person name="Watson M."/>
            <person name="Adriaenssens E.M."/>
            <person name="Foster-Nyarko E."/>
            <person name="Jarju S."/>
            <person name="Secka A."/>
            <person name="Antonio M."/>
            <person name="Oren A."/>
            <person name="Chaudhuri R.R."/>
            <person name="La Ragione R."/>
            <person name="Hildebrand F."/>
            <person name="Pallen M.J."/>
        </authorList>
    </citation>
    <scope>NUCLEOTIDE SEQUENCE</scope>
    <source>
        <strain evidence="11">ChiBcec8-13705</strain>
    </source>
</reference>
<gene>
    <name evidence="11" type="ORF">H9945_11310</name>
</gene>
<protein>
    <recommendedName>
        <fullName evidence="3">histidine kinase</fullName>
        <ecNumber evidence="3">2.7.13.3</ecNumber>
    </recommendedName>
</protein>